<evidence type="ECO:0000256" key="4">
    <source>
        <dbReference type="ARBA" id="ARBA00023065"/>
    </source>
</evidence>
<evidence type="ECO:0000256" key="2">
    <source>
        <dbReference type="ARBA" id="ARBA00022448"/>
    </source>
</evidence>
<sequence length="215" mass="23037">MRGGFTIHAAVGVVPPPRRDKSAPIETKGRFLVASETQGLAARYALALYELADEGKVLDDVASDLSALRQLLSDSPEFDRLIRSPVLTRDDQGKGVLAVAEKAGAHPLTAKFLGVLAANRRLFALPRMIDAYLAELARRRGEVAAQVTSAVTLSEEQVASVTEALRKVVGQKVTVDLTVDPSLIGGLIVRVGSRMIDSSLRTKLQRLQLAMKGIG</sequence>
<evidence type="ECO:0000256" key="5">
    <source>
        <dbReference type="ARBA" id="ARBA00023136"/>
    </source>
</evidence>
<evidence type="ECO:0000256" key="7">
    <source>
        <dbReference type="ARBA" id="ARBA00023310"/>
    </source>
</evidence>
<comment type="function">
    <text evidence="8">This protein is part of the stalk that links CF(0) to CF(1). It either transmits conformational changes from CF(0) to CF(1) or is implicated in proton conduction.</text>
</comment>
<proteinExistence type="inferred from homology"/>
<evidence type="ECO:0000313" key="9">
    <source>
        <dbReference type="EMBL" id="GHD59589.1"/>
    </source>
</evidence>
<name>A0A918XVJ8_9PROT</name>
<protein>
    <recommendedName>
        <fullName evidence="8">ATP synthase subunit delta</fullName>
    </recommendedName>
    <alternativeName>
        <fullName evidence="8">ATP synthase F(1) sector subunit delta</fullName>
    </alternativeName>
    <alternativeName>
        <fullName evidence="8">F-type ATPase subunit delta</fullName>
        <shortName evidence="8">F-ATPase subunit delta</shortName>
    </alternativeName>
</protein>
<organism evidence="9 10">
    <name type="scientific">Thalassobaculum fulvum</name>
    <dbReference type="NCBI Taxonomy" id="1633335"/>
    <lineage>
        <taxon>Bacteria</taxon>
        <taxon>Pseudomonadati</taxon>
        <taxon>Pseudomonadota</taxon>
        <taxon>Alphaproteobacteria</taxon>
        <taxon>Rhodospirillales</taxon>
        <taxon>Thalassobaculaceae</taxon>
        <taxon>Thalassobaculum</taxon>
    </lineage>
</organism>
<comment type="caution">
    <text evidence="9">The sequence shown here is derived from an EMBL/GenBank/DDBJ whole genome shotgun (WGS) entry which is preliminary data.</text>
</comment>
<dbReference type="GO" id="GO:0045259">
    <property type="term" value="C:proton-transporting ATP synthase complex"/>
    <property type="evidence" value="ECO:0007669"/>
    <property type="project" value="UniProtKB-KW"/>
</dbReference>
<dbReference type="Gene3D" id="1.10.520.20">
    <property type="entry name" value="N-terminal domain of the delta subunit of the F1F0-ATP synthase"/>
    <property type="match status" value="1"/>
</dbReference>
<evidence type="ECO:0000256" key="3">
    <source>
        <dbReference type="ARBA" id="ARBA00022781"/>
    </source>
</evidence>
<accession>A0A918XVJ8</accession>
<comment type="subcellular location">
    <subcellularLocation>
        <location evidence="8">Cell membrane</location>
        <topology evidence="8">Peripheral membrane protein</topology>
    </subcellularLocation>
    <subcellularLocation>
        <location evidence="1">Membrane</location>
    </subcellularLocation>
</comment>
<dbReference type="HAMAP" id="MF_01416">
    <property type="entry name" value="ATP_synth_delta_bact"/>
    <property type="match status" value="1"/>
</dbReference>
<dbReference type="NCBIfam" id="TIGR01145">
    <property type="entry name" value="ATP_synt_delta"/>
    <property type="match status" value="1"/>
</dbReference>
<evidence type="ECO:0000256" key="8">
    <source>
        <dbReference type="HAMAP-Rule" id="MF_01416"/>
    </source>
</evidence>
<evidence type="ECO:0000313" key="10">
    <source>
        <dbReference type="Proteomes" id="UP000630353"/>
    </source>
</evidence>
<reference evidence="9" key="1">
    <citation type="journal article" date="2014" name="Int. J. Syst. Evol. Microbiol.">
        <title>Complete genome sequence of Corynebacterium casei LMG S-19264T (=DSM 44701T), isolated from a smear-ripened cheese.</title>
        <authorList>
            <consortium name="US DOE Joint Genome Institute (JGI-PGF)"/>
            <person name="Walter F."/>
            <person name="Albersmeier A."/>
            <person name="Kalinowski J."/>
            <person name="Ruckert C."/>
        </authorList>
    </citation>
    <scope>NUCLEOTIDE SEQUENCE</scope>
    <source>
        <strain evidence="9">KCTC 42651</strain>
    </source>
</reference>
<dbReference type="InterPro" id="IPR026015">
    <property type="entry name" value="ATP_synth_OSCP/delta_N_sf"/>
</dbReference>
<evidence type="ECO:0000256" key="1">
    <source>
        <dbReference type="ARBA" id="ARBA00004370"/>
    </source>
</evidence>
<keyword evidence="10" id="KW-1185">Reference proteome</keyword>
<dbReference type="PROSITE" id="PS00389">
    <property type="entry name" value="ATPASE_DELTA"/>
    <property type="match status" value="1"/>
</dbReference>
<keyword evidence="3 8" id="KW-0375">Hydrogen ion transport</keyword>
<keyword evidence="7 8" id="KW-0066">ATP synthesis</keyword>
<dbReference type="PANTHER" id="PTHR11910">
    <property type="entry name" value="ATP SYNTHASE DELTA CHAIN"/>
    <property type="match status" value="1"/>
</dbReference>
<dbReference type="SUPFAM" id="SSF47928">
    <property type="entry name" value="N-terminal domain of the delta subunit of the F1F0-ATP synthase"/>
    <property type="match status" value="1"/>
</dbReference>
<keyword evidence="2 8" id="KW-0813">Transport</keyword>
<keyword evidence="8" id="KW-1003">Cell membrane</keyword>
<dbReference type="PRINTS" id="PR00125">
    <property type="entry name" value="ATPASEDELTA"/>
</dbReference>
<keyword evidence="5 8" id="KW-0472">Membrane</keyword>
<comment type="similarity">
    <text evidence="8">Belongs to the ATPase delta chain family.</text>
</comment>
<dbReference type="InterPro" id="IPR020781">
    <property type="entry name" value="ATPase_OSCP/d_CS"/>
</dbReference>
<gene>
    <name evidence="8 9" type="primary">atpH</name>
    <name evidence="9" type="ORF">GCM10017083_44020</name>
</gene>
<dbReference type="Pfam" id="PF00213">
    <property type="entry name" value="OSCP"/>
    <property type="match status" value="1"/>
</dbReference>
<dbReference type="EMBL" id="BMZS01000011">
    <property type="protein sequence ID" value="GHD59589.1"/>
    <property type="molecule type" value="Genomic_DNA"/>
</dbReference>
<evidence type="ECO:0000256" key="6">
    <source>
        <dbReference type="ARBA" id="ARBA00023196"/>
    </source>
</evidence>
<reference evidence="9" key="2">
    <citation type="submission" date="2020-09" db="EMBL/GenBank/DDBJ databases">
        <authorList>
            <person name="Sun Q."/>
            <person name="Kim S."/>
        </authorList>
    </citation>
    <scope>NUCLEOTIDE SEQUENCE</scope>
    <source>
        <strain evidence="9">KCTC 42651</strain>
    </source>
</reference>
<dbReference type="AlphaFoldDB" id="A0A918XVJ8"/>
<dbReference type="InterPro" id="IPR000711">
    <property type="entry name" value="ATPase_OSCP/dsu"/>
</dbReference>
<dbReference type="GO" id="GO:0046933">
    <property type="term" value="F:proton-transporting ATP synthase activity, rotational mechanism"/>
    <property type="evidence" value="ECO:0007669"/>
    <property type="project" value="UniProtKB-UniRule"/>
</dbReference>
<dbReference type="Proteomes" id="UP000630353">
    <property type="component" value="Unassembled WGS sequence"/>
</dbReference>
<keyword evidence="4 8" id="KW-0406">Ion transport</keyword>
<dbReference type="NCBIfam" id="NF004406">
    <property type="entry name" value="PRK05758.3-2"/>
    <property type="match status" value="1"/>
</dbReference>
<keyword evidence="6 8" id="KW-0139">CF(1)</keyword>
<comment type="function">
    <text evidence="8">F(1)F(0) ATP synthase produces ATP from ADP in the presence of a proton or sodium gradient. F-type ATPases consist of two structural domains, F(1) containing the extramembraneous catalytic core and F(0) containing the membrane proton channel, linked together by a central stalk and a peripheral stalk. During catalysis, ATP synthesis in the catalytic domain of F(1) is coupled via a rotary mechanism of the central stalk subunits to proton translocation.</text>
</comment>
<dbReference type="GO" id="GO:0005886">
    <property type="term" value="C:plasma membrane"/>
    <property type="evidence" value="ECO:0007669"/>
    <property type="project" value="UniProtKB-SubCell"/>
</dbReference>